<feature type="region of interest" description="Disordered" evidence="1">
    <location>
        <begin position="1"/>
        <end position="68"/>
    </location>
</feature>
<accession>A0A0C3MLN5</accession>
<gene>
    <name evidence="2" type="ORF">M407DRAFT_240463</name>
</gene>
<evidence type="ECO:0000313" key="2">
    <source>
        <dbReference type="EMBL" id="KIO34607.1"/>
    </source>
</evidence>
<feature type="compositionally biased region" description="Low complexity" evidence="1">
    <location>
        <begin position="85"/>
        <end position="104"/>
    </location>
</feature>
<evidence type="ECO:0000313" key="3">
    <source>
        <dbReference type="Proteomes" id="UP000054248"/>
    </source>
</evidence>
<protein>
    <submittedName>
        <fullName evidence="2">Uncharacterized protein</fullName>
    </submittedName>
</protein>
<feature type="region of interest" description="Disordered" evidence="1">
    <location>
        <begin position="83"/>
        <end position="104"/>
    </location>
</feature>
<reference evidence="2 3" key="1">
    <citation type="submission" date="2014-04" db="EMBL/GenBank/DDBJ databases">
        <authorList>
            <consortium name="DOE Joint Genome Institute"/>
            <person name="Kuo A."/>
            <person name="Girlanda M."/>
            <person name="Perotto S."/>
            <person name="Kohler A."/>
            <person name="Nagy L.G."/>
            <person name="Floudas D."/>
            <person name="Copeland A."/>
            <person name="Barry K.W."/>
            <person name="Cichocki N."/>
            <person name="Veneault-Fourrey C."/>
            <person name="LaButti K."/>
            <person name="Lindquist E.A."/>
            <person name="Lipzen A."/>
            <person name="Lundell T."/>
            <person name="Morin E."/>
            <person name="Murat C."/>
            <person name="Sun H."/>
            <person name="Tunlid A."/>
            <person name="Henrissat B."/>
            <person name="Grigoriev I.V."/>
            <person name="Hibbett D.S."/>
            <person name="Martin F."/>
            <person name="Nordberg H.P."/>
            <person name="Cantor M.N."/>
            <person name="Hua S.X."/>
        </authorList>
    </citation>
    <scope>NUCLEOTIDE SEQUENCE [LARGE SCALE GENOMIC DNA]</scope>
    <source>
        <strain evidence="2 3">MUT 4182</strain>
    </source>
</reference>
<evidence type="ECO:0000256" key="1">
    <source>
        <dbReference type="SAM" id="MobiDB-lite"/>
    </source>
</evidence>
<dbReference type="AlphaFoldDB" id="A0A0C3MLN5"/>
<organism evidence="2 3">
    <name type="scientific">Tulasnella calospora MUT 4182</name>
    <dbReference type="NCBI Taxonomy" id="1051891"/>
    <lineage>
        <taxon>Eukaryota</taxon>
        <taxon>Fungi</taxon>
        <taxon>Dikarya</taxon>
        <taxon>Basidiomycota</taxon>
        <taxon>Agaricomycotina</taxon>
        <taxon>Agaricomycetes</taxon>
        <taxon>Cantharellales</taxon>
        <taxon>Tulasnellaceae</taxon>
        <taxon>Tulasnella</taxon>
    </lineage>
</organism>
<keyword evidence="3" id="KW-1185">Reference proteome</keyword>
<reference evidence="3" key="2">
    <citation type="submission" date="2015-01" db="EMBL/GenBank/DDBJ databases">
        <title>Evolutionary Origins and Diversification of the Mycorrhizal Mutualists.</title>
        <authorList>
            <consortium name="DOE Joint Genome Institute"/>
            <consortium name="Mycorrhizal Genomics Consortium"/>
            <person name="Kohler A."/>
            <person name="Kuo A."/>
            <person name="Nagy L.G."/>
            <person name="Floudas D."/>
            <person name="Copeland A."/>
            <person name="Barry K.W."/>
            <person name="Cichocki N."/>
            <person name="Veneault-Fourrey C."/>
            <person name="LaButti K."/>
            <person name="Lindquist E.A."/>
            <person name="Lipzen A."/>
            <person name="Lundell T."/>
            <person name="Morin E."/>
            <person name="Murat C."/>
            <person name="Riley R."/>
            <person name="Ohm R."/>
            <person name="Sun H."/>
            <person name="Tunlid A."/>
            <person name="Henrissat B."/>
            <person name="Grigoriev I.V."/>
            <person name="Hibbett D.S."/>
            <person name="Martin F."/>
        </authorList>
    </citation>
    <scope>NUCLEOTIDE SEQUENCE [LARGE SCALE GENOMIC DNA]</scope>
    <source>
        <strain evidence="3">MUT 4182</strain>
    </source>
</reference>
<name>A0A0C3MLN5_9AGAM</name>
<dbReference type="Proteomes" id="UP000054248">
    <property type="component" value="Unassembled WGS sequence"/>
</dbReference>
<dbReference type="EMBL" id="KN822942">
    <property type="protein sequence ID" value="KIO34607.1"/>
    <property type="molecule type" value="Genomic_DNA"/>
</dbReference>
<dbReference type="HOGENOM" id="CLU_2252024_0_0_1"/>
<proteinExistence type="predicted"/>
<sequence>MRPLSHIQEEDGDPRSPFNDPPQTRYGAGPPPTLPPVNTGHKLQSMDTYGAVSNPAPSGYLDNPEPVSRTMQYADPYALIRSSIAPRSPTAGATGAAPPSYQLH</sequence>
<dbReference type="OrthoDB" id="2218151at2759"/>